<organism evidence="2 3">
    <name type="scientific">Cystoisospora suis</name>
    <dbReference type="NCBI Taxonomy" id="483139"/>
    <lineage>
        <taxon>Eukaryota</taxon>
        <taxon>Sar</taxon>
        <taxon>Alveolata</taxon>
        <taxon>Apicomplexa</taxon>
        <taxon>Conoidasida</taxon>
        <taxon>Coccidia</taxon>
        <taxon>Eucoccidiorida</taxon>
        <taxon>Eimeriorina</taxon>
        <taxon>Sarcocystidae</taxon>
        <taxon>Cystoisospora</taxon>
    </lineage>
</organism>
<evidence type="ECO:0000313" key="2">
    <source>
        <dbReference type="EMBL" id="PHJ17460.1"/>
    </source>
</evidence>
<evidence type="ECO:0000313" key="3">
    <source>
        <dbReference type="Proteomes" id="UP000221165"/>
    </source>
</evidence>
<gene>
    <name evidence="2" type="ORF">CSUI_008719</name>
</gene>
<comment type="caution">
    <text evidence="2">The sequence shown here is derived from an EMBL/GenBank/DDBJ whole genome shotgun (WGS) entry which is preliminary data.</text>
</comment>
<dbReference type="Proteomes" id="UP000221165">
    <property type="component" value="Unassembled WGS sequence"/>
</dbReference>
<feature type="signal peptide" evidence="1">
    <location>
        <begin position="1"/>
        <end position="22"/>
    </location>
</feature>
<keyword evidence="1" id="KW-0732">Signal</keyword>
<dbReference type="RefSeq" id="XP_067919181.1">
    <property type="nucleotide sequence ID" value="XM_068068844.1"/>
</dbReference>
<evidence type="ECO:0000256" key="1">
    <source>
        <dbReference type="SAM" id="SignalP"/>
    </source>
</evidence>
<dbReference type="VEuPathDB" id="ToxoDB:CSUI_008719"/>
<feature type="chain" id="PRO_5012993792" description="Transmembrane protein" evidence="1">
    <location>
        <begin position="23"/>
        <end position="138"/>
    </location>
</feature>
<proteinExistence type="predicted"/>
<keyword evidence="3" id="KW-1185">Reference proteome</keyword>
<dbReference type="GeneID" id="94432055"/>
<dbReference type="OrthoDB" id="331967at2759"/>
<protein>
    <recommendedName>
        <fullName evidence="4">Transmembrane protein</fullName>
    </recommendedName>
</protein>
<sequence length="138" mass="14243">MAALKNLLRALVLALGVAAVAAGSDRLLGKVDDTSDVMAEMAKGMMELKQMIERDSMVNNKALENLPAMDVSSFLDILRSVITAKFEMLSGLIKGLGGGSGLGNLFPGLGSPLLPGLGEGLPSLDLPRLDLPGLPSLG</sequence>
<reference evidence="2 3" key="1">
    <citation type="journal article" date="2017" name="Int. J. Parasitol.">
        <title>The genome of the protozoan parasite Cystoisospora suis and a reverse vaccinology approach to identify vaccine candidates.</title>
        <authorList>
            <person name="Palmieri N."/>
            <person name="Shrestha A."/>
            <person name="Ruttkowski B."/>
            <person name="Beck T."/>
            <person name="Vogl C."/>
            <person name="Tomley F."/>
            <person name="Blake D.P."/>
            <person name="Joachim A."/>
        </authorList>
    </citation>
    <scope>NUCLEOTIDE SEQUENCE [LARGE SCALE GENOMIC DNA]</scope>
    <source>
        <strain evidence="2 3">Wien I</strain>
    </source>
</reference>
<accession>A0A2C6K7T5</accession>
<name>A0A2C6K7T5_9APIC</name>
<dbReference type="EMBL" id="MIGC01004955">
    <property type="protein sequence ID" value="PHJ17460.1"/>
    <property type="molecule type" value="Genomic_DNA"/>
</dbReference>
<evidence type="ECO:0008006" key="4">
    <source>
        <dbReference type="Google" id="ProtNLM"/>
    </source>
</evidence>
<dbReference type="AlphaFoldDB" id="A0A2C6K7T5"/>